<dbReference type="AlphaFoldDB" id="A0A1M4WBX1"/>
<protein>
    <submittedName>
        <fullName evidence="5">Substrate-binding protein domain-containing protein</fullName>
    </submittedName>
</protein>
<feature type="signal peptide" evidence="3">
    <location>
        <begin position="1"/>
        <end position="26"/>
    </location>
</feature>
<dbReference type="OrthoDB" id="9769193at2"/>
<dbReference type="GO" id="GO:0030288">
    <property type="term" value="C:outer membrane-bounded periplasmic space"/>
    <property type="evidence" value="ECO:0007669"/>
    <property type="project" value="TreeGrafter"/>
</dbReference>
<dbReference type="InterPro" id="IPR028082">
    <property type="entry name" value="Peripla_BP_I"/>
</dbReference>
<dbReference type="STRING" id="1122155.SAMN02745158_01539"/>
<dbReference type="PANTHER" id="PTHR30036">
    <property type="entry name" value="D-XYLOSE-BINDING PERIPLASMIC PROTEIN"/>
    <property type="match status" value="1"/>
</dbReference>
<dbReference type="PROSITE" id="PS51257">
    <property type="entry name" value="PROKAR_LIPOPROTEIN"/>
    <property type="match status" value="1"/>
</dbReference>
<dbReference type="SUPFAM" id="SSF53822">
    <property type="entry name" value="Periplasmic binding protein-like I"/>
    <property type="match status" value="1"/>
</dbReference>
<evidence type="ECO:0000256" key="2">
    <source>
        <dbReference type="ARBA" id="ARBA00007639"/>
    </source>
</evidence>
<feature type="chain" id="PRO_5039552795" evidence="3">
    <location>
        <begin position="27"/>
        <end position="362"/>
    </location>
</feature>
<gene>
    <name evidence="5" type="ORF">SAMN02745158_01539</name>
</gene>
<dbReference type="PANTHER" id="PTHR30036:SF7">
    <property type="entry name" value="ABC TRANSPORTER PERIPLASMIC-BINDING PROTEIN YPHF"/>
    <property type="match status" value="1"/>
</dbReference>
<reference evidence="5 6" key="1">
    <citation type="submission" date="2016-11" db="EMBL/GenBank/DDBJ databases">
        <authorList>
            <person name="Jaros S."/>
            <person name="Januszkiewicz K."/>
            <person name="Wedrychowicz H."/>
        </authorList>
    </citation>
    <scope>NUCLEOTIDE SEQUENCE [LARGE SCALE GENOMIC DNA]</scope>
    <source>
        <strain evidence="5 6">DSM 17459</strain>
    </source>
</reference>
<evidence type="ECO:0000259" key="4">
    <source>
        <dbReference type="Pfam" id="PF13407"/>
    </source>
</evidence>
<dbReference type="InterPro" id="IPR050555">
    <property type="entry name" value="Bact_Solute-Bind_Prot2"/>
</dbReference>
<comment type="similarity">
    <text evidence="2">Belongs to the bacterial solute-binding protein 2 family.</text>
</comment>
<evidence type="ECO:0000313" key="5">
    <source>
        <dbReference type="EMBL" id="SHE78744.1"/>
    </source>
</evidence>
<evidence type="ECO:0000256" key="3">
    <source>
        <dbReference type="SAM" id="SignalP"/>
    </source>
</evidence>
<keyword evidence="3" id="KW-0732">Signal</keyword>
<dbReference type="EMBL" id="FQVI01000006">
    <property type="protein sequence ID" value="SHE78744.1"/>
    <property type="molecule type" value="Genomic_DNA"/>
</dbReference>
<evidence type="ECO:0000256" key="1">
    <source>
        <dbReference type="ARBA" id="ARBA00004196"/>
    </source>
</evidence>
<dbReference type="Pfam" id="PF13407">
    <property type="entry name" value="Peripla_BP_4"/>
    <property type="match status" value="1"/>
</dbReference>
<keyword evidence="6" id="KW-1185">Reference proteome</keyword>
<feature type="domain" description="Periplasmic binding protein" evidence="4">
    <location>
        <begin position="59"/>
        <end position="328"/>
    </location>
</feature>
<comment type="subcellular location">
    <subcellularLocation>
        <location evidence="1">Cell envelope</location>
    </subcellularLocation>
</comment>
<proteinExistence type="inferred from homology"/>
<accession>A0A1M4WBX1</accession>
<dbReference type="InterPro" id="IPR025997">
    <property type="entry name" value="SBP_2_dom"/>
</dbReference>
<sequence length="362" mass="39002">MKRRVLGGILAMAMVLSCVGCGSQSAGTAGADAGSGAAEKTAESTEAAEEKSDGKDLKFVYISKQLTHPWFVQEEMGIKKACDELGIEYVGIDSDGNDEKCLSDIDSAFSMEADALLMCITNQSMGPNAAQKCKDEGIPLVTIDDNIMDADGNQVPHVGMPTKEVGMLGGEELAKMANERDFFKEGNKVKVLQIDIPTNTVFAPRLDGYKEALMENTPLKEEDFIRVEAADATASYEENLAVASPIVLGNPDVTHWIVTGANDDCALAPMTVLEEQNFDMNNVLACGLGGYEMSLEKFKAGDPSYIAIVLQPDVEGYKAVQIAYDYIVNGTEMPENTFVSGSIANSENYLDFYPNGKLMTDQ</sequence>
<name>A0A1M4WBX1_9CLOT</name>
<dbReference type="GO" id="GO:0030246">
    <property type="term" value="F:carbohydrate binding"/>
    <property type="evidence" value="ECO:0007669"/>
    <property type="project" value="TreeGrafter"/>
</dbReference>
<dbReference type="Gene3D" id="3.40.50.2300">
    <property type="match status" value="2"/>
</dbReference>
<organism evidence="5 6">
    <name type="scientific">Lactonifactor longoviformis DSM 17459</name>
    <dbReference type="NCBI Taxonomy" id="1122155"/>
    <lineage>
        <taxon>Bacteria</taxon>
        <taxon>Bacillati</taxon>
        <taxon>Bacillota</taxon>
        <taxon>Clostridia</taxon>
        <taxon>Eubacteriales</taxon>
        <taxon>Clostridiaceae</taxon>
        <taxon>Lactonifactor</taxon>
    </lineage>
</organism>
<dbReference type="Proteomes" id="UP000184245">
    <property type="component" value="Unassembled WGS sequence"/>
</dbReference>
<evidence type="ECO:0000313" key="6">
    <source>
        <dbReference type="Proteomes" id="UP000184245"/>
    </source>
</evidence>
<dbReference type="RefSeq" id="WP_072850549.1">
    <property type="nucleotide sequence ID" value="NZ_FQVI01000006.1"/>
</dbReference>